<gene>
    <name evidence="2" type="ORF">FOZ60_005175</name>
    <name evidence="3" type="ORF">FOZ62_003641</name>
</gene>
<feature type="chain" id="PRO_5036205587" evidence="1">
    <location>
        <begin position="19"/>
        <end position="215"/>
    </location>
</feature>
<accession>A0A7J6PGS9</accession>
<evidence type="ECO:0000313" key="2">
    <source>
        <dbReference type="EMBL" id="KAF4695309.1"/>
    </source>
</evidence>
<reference evidence="4 5" key="1">
    <citation type="submission" date="2020-04" db="EMBL/GenBank/DDBJ databases">
        <title>Perkinsus olseni comparative genomics.</title>
        <authorList>
            <person name="Bogema D.R."/>
        </authorList>
    </citation>
    <scope>NUCLEOTIDE SEQUENCE [LARGE SCALE GENOMIC DNA]</scope>
    <source>
        <strain evidence="2">00978-12</strain>
        <strain evidence="3">ATCC PRA-205</strain>
    </source>
</reference>
<name>A0A7J6PGS9_PEROL</name>
<evidence type="ECO:0000313" key="5">
    <source>
        <dbReference type="Proteomes" id="UP000574390"/>
    </source>
</evidence>
<protein>
    <submittedName>
        <fullName evidence="2">Uncharacterized protein</fullName>
    </submittedName>
</protein>
<evidence type="ECO:0000313" key="4">
    <source>
        <dbReference type="Proteomes" id="UP000541610"/>
    </source>
</evidence>
<feature type="signal peptide" evidence="1">
    <location>
        <begin position="1"/>
        <end position="18"/>
    </location>
</feature>
<organism evidence="2 4">
    <name type="scientific">Perkinsus olseni</name>
    <name type="common">Perkinsus atlanticus</name>
    <dbReference type="NCBI Taxonomy" id="32597"/>
    <lineage>
        <taxon>Eukaryota</taxon>
        <taxon>Sar</taxon>
        <taxon>Alveolata</taxon>
        <taxon>Perkinsozoa</taxon>
        <taxon>Perkinsea</taxon>
        <taxon>Perkinsida</taxon>
        <taxon>Perkinsidae</taxon>
        <taxon>Perkinsus</taxon>
    </lineage>
</organism>
<sequence>MHLPKATLFGALLSTVDGASSTMQERYPEVYPKSALWQGDGEVHTSLLHHSGKTRRLCVLHKIVGRKPYEAKEYGAPLSTEGYDTHSFISLTFVDQDPKPMTEEEENGWEMLEHPDPLLEKSNLELYRVSCSASSDYGFRHFKKLRREGNTENDPTLYLPEKMYDENADCGAIWMDIHKHIYENQKVYREAKQTHNETGSAVAMLDLMCKTLRKK</sequence>
<dbReference type="EMBL" id="JABANP010000022">
    <property type="protein sequence ID" value="KAF4695309.1"/>
    <property type="molecule type" value="Genomic_DNA"/>
</dbReference>
<comment type="caution">
    <text evidence="2">The sequence shown here is derived from an EMBL/GenBank/DDBJ whole genome shotgun (WGS) entry which is preliminary data.</text>
</comment>
<dbReference type="EMBL" id="JABANM010016953">
    <property type="protein sequence ID" value="KAF4728611.1"/>
    <property type="molecule type" value="Genomic_DNA"/>
</dbReference>
<dbReference type="Proteomes" id="UP000541610">
    <property type="component" value="Unassembled WGS sequence"/>
</dbReference>
<evidence type="ECO:0000256" key="1">
    <source>
        <dbReference type="SAM" id="SignalP"/>
    </source>
</evidence>
<dbReference type="AlphaFoldDB" id="A0A7J6PGS9"/>
<dbReference type="OrthoDB" id="10281586at2759"/>
<dbReference type="Proteomes" id="UP000574390">
    <property type="component" value="Unassembled WGS sequence"/>
</dbReference>
<proteinExistence type="predicted"/>
<keyword evidence="1" id="KW-0732">Signal</keyword>
<evidence type="ECO:0000313" key="3">
    <source>
        <dbReference type="EMBL" id="KAF4728611.1"/>
    </source>
</evidence>